<gene>
    <name evidence="2" type="ORF">E4U91_18550</name>
</gene>
<evidence type="ECO:0000313" key="3">
    <source>
        <dbReference type="Proteomes" id="UP000305929"/>
    </source>
</evidence>
<dbReference type="EMBL" id="SZNQ01000001">
    <property type="protein sequence ID" value="TKT01897.1"/>
    <property type="molecule type" value="Genomic_DNA"/>
</dbReference>
<dbReference type="InterPro" id="IPR056918">
    <property type="entry name" value="8xMP"/>
</dbReference>
<dbReference type="Proteomes" id="UP000305929">
    <property type="component" value="Unassembled WGS sequence"/>
</dbReference>
<evidence type="ECO:0000313" key="2">
    <source>
        <dbReference type="EMBL" id="TKT01897.1"/>
    </source>
</evidence>
<dbReference type="OrthoDB" id="3773715at2"/>
<feature type="transmembrane region" description="Helical" evidence="1">
    <location>
        <begin position="88"/>
        <end position="108"/>
    </location>
</feature>
<evidence type="ECO:0000256" key="1">
    <source>
        <dbReference type="SAM" id="Phobius"/>
    </source>
</evidence>
<keyword evidence="1" id="KW-0812">Transmembrane</keyword>
<proteinExistence type="predicted"/>
<keyword evidence="3" id="KW-1185">Reference proteome</keyword>
<reference evidence="2 3" key="1">
    <citation type="submission" date="2019-04" db="EMBL/GenBank/DDBJ databases">
        <title>Streptomyces lasaliensis sp. nov., an Actinomycete isolated from soil which produces the polyether antibiotic lasalocid.</title>
        <authorList>
            <person name="Erwin G."/>
            <person name="Haber C."/>
        </authorList>
    </citation>
    <scope>NUCLEOTIDE SEQUENCE [LARGE SCALE GENOMIC DNA]</scope>
    <source>
        <strain evidence="2 3">X-537</strain>
    </source>
</reference>
<accession>A0A4U5WIR4</accession>
<keyword evidence="1" id="KW-1133">Transmembrane helix</keyword>
<evidence type="ECO:0008006" key="4">
    <source>
        <dbReference type="Google" id="ProtNLM"/>
    </source>
</evidence>
<dbReference type="Pfam" id="PF24838">
    <property type="entry name" value="8xMP"/>
    <property type="match status" value="1"/>
</dbReference>
<protein>
    <recommendedName>
        <fullName evidence="4">Small integral membrane protein</fullName>
    </recommendedName>
</protein>
<sequence>MRPRDHNGPVTGTGDNLWNAAITPSSYDAEGQHYRAAVLEQYKLCVEMSDRISARRNAANTFFLTVNSGLIAAFAVSGGSGLSAAPQWAVTAGLLVVLAQCAAWWITVRSYRQLNSAKYRVIALLEERLPAMALSRAEWRSLGEGADWRIYVPLSLIEMWVPLIFGSAYVLGFGALLWS</sequence>
<dbReference type="AlphaFoldDB" id="A0A4U5WIR4"/>
<name>A0A4U5WIR4_STRLS</name>
<feature type="transmembrane region" description="Helical" evidence="1">
    <location>
        <begin position="159"/>
        <end position="178"/>
    </location>
</feature>
<organism evidence="2 3">
    <name type="scientific">Streptomyces lasalocidi</name>
    <name type="common">Streptomyces lasaliensis</name>
    <dbReference type="NCBI Taxonomy" id="324833"/>
    <lineage>
        <taxon>Bacteria</taxon>
        <taxon>Bacillati</taxon>
        <taxon>Actinomycetota</taxon>
        <taxon>Actinomycetes</taxon>
        <taxon>Kitasatosporales</taxon>
        <taxon>Streptomycetaceae</taxon>
        <taxon>Streptomyces</taxon>
    </lineage>
</organism>
<comment type="caution">
    <text evidence="2">The sequence shown here is derived from an EMBL/GenBank/DDBJ whole genome shotgun (WGS) entry which is preliminary data.</text>
</comment>
<feature type="transmembrane region" description="Helical" evidence="1">
    <location>
        <begin position="58"/>
        <end position="76"/>
    </location>
</feature>
<keyword evidence="1" id="KW-0472">Membrane</keyword>